<proteinExistence type="predicted"/>
<accession>A0AB39KR03</accession>
<protein>
    <submittedName>
        <fullName evidence="1">PAS domain-containing protein</fullName>
    </submittedName>
</protein>
<name>A0AB39KR03_9CAUL</name>
<dbReference type="AlphaFoldDB" id="A0AB39KR03"/>
<dbReference type="Pfam" id="PF07310">
    <property type="entry name" value="PAS_5"/>
    <property type="match status" value="1"/>
</dbReference>
<gene>
    <name evidence="1" type="ORF">ABOZ73_15290</name>
</gene>
<sequence>MFHPGTQKLIDCWTTARIDAGAPARRDIDPASFAKLLPQVFILGRDGPGLYPFRLAGGFLNAVHGGALNRKNGLRLWSVGDRPKVQAALESIRRVAEPVVITTELTAEGMLSASMEVLLAPLAGPDGEVDRYLGLYQPTAPLQRNNDEVVAPMAMHSIHWADPAVAAAPALRLATLDGRRIA</sequence>
<dbReference type="InterPro" id="IPR009922">
    <property type="entry name" value="DUF1457"/>
</dbReference>
<dbReference type="EMBL" id="CP158375">
    <property type="protein sequence ID" value="XDO96140.1"/>
    <property type="molecule type" value="Genomic_DNA"/>
</dbReference>
<organism evidence="1">
    <name type="scientific">Caulobacter sp. 73W</name>
    <dbReference type="NCBI Taxonomy" id="3161137"/>
    <lineage>
        <taxon>Bacteria</taxon>
        <taxon>Pseudomonadati</taxon>
        <taxon>Pseudomonadota</taxon>
        <taxon>Alphaproteobacteria</taxon>
        <taxon>Caulobacterales</taxon>
        <taxon>Caulobacteraceae</taxon>
        <taxon>Caulobacter</taxon>
    </lineage>
</organism>
<dbReference type="PIRSF" id="PIRSF031878">
    <property type="entry name" value="UCP031878"/>
    <property type="match status" value="1"/>
</dbReference>
<dbReference type="RefSeq" id="WP_369058994.1">
    <property type="nucleotide sequence ID" value="NZ_CP158375.1"/>
</dbReference>
<reference evidence="1" key="1">
    <citation type="submission" date="2024-06" db="EMBL/GenBank/DDBJ databases">
        <title>Caulobacter inopinatus, sp. nov.</title>
        <authorList>
            <person name="Donachie S.P."/>
        </authorList>
    </citation>
    <scope>NUCLEOTIDE SEQUENCE</scope>
    <source>
        <strain evidence="1">73W</strain>
    </source>
</reference>
<evidence type="ECO:0000313" key="1">
    <source>
        <dbReference type="EMBL" id="XDO96140.1"/>
    </source>
</evidence>